<name>A0A0A9DYW7_ARUDO</name>
<proteinExistence type="predicted"/>
<reference evidence="1" key="2">
    <citation type="journal article" date="2015" name="Data Brief">
        <title>Shoot transcriptome of the giant reed, Arundo donax.</title>
        <authorList>
            <person name="Barrero R.A."/>
            <person name="Guerrero F.D."/>
            <person name="Moolhuijzen P."/>
            <person name="Goolsby J.A."/>
            <person name="Tidwell J."/>
            <person name="Bellgard S.E."/>
            <person name="Bellgard M.I."/>
        </authorList>
    </citation>
    <scope>NUCLEOTIDE SEQUENCE</scope>
    <source>
        <tissue evidence="1">Shoot tissue taken approximately 20 cm above the soil surface</tissue>
    </source>
</reference>
<accession>A0A0A9DYW7</accession>
<organism evidence="1">
    <name type="scientific">Arundo donax</name>
    <name type="common">Giant reed</name>
    <name type="synonym">Donax arundinaceus</name>
    <dbReference type="NCBI Taxonomy" id="35708"/>
    <lineage>
        <taxon>Eukaryota</taxon>
        <taxon>Viridiplantae</taxon>
        <taxon>Streptophyta</taxon>
        <taxon>Embryophyta</taxon>
        <taxon>Tracheophyta</taxon>
        <taxon>Spermatophyta</taxon>
        <taxon>Magnoliopsida</taxon>
        <taxon>Liliopsida</taxon>
        <taxon>Poales</taxon>
        <taxon>Poaceae</taxon>
        <taxon>PACMAD clade</taxon>
        <taxon>Arundinoideae</taxon>
        <taxon>Arundineae</taxon>
        <taxon>Arundo</taxon>
    </lineage>
</organism>
<dbReference type="EMBL" id="GBRH01205992">
    <property type="protein sequence ID" value="JAD91903.1"/>
    <property type="molecule type" value="Transcribed_RNA"/>
</dbReference>
<reference evidence="1" key="1">
    <citation type="submission" date="2014-09" db="EMBL/GenBank/DDBJ databases">
        <authorList>
            <person name="Magalhaes I.L.F."/>
            <person name="Oliveira U."/>
            <person name="Santos F.R."/>
            <person name="Vidigal T.H.D.A."/>
            <person name="Brescovit A.D."/>
            <person name="Santos A.J."/>
        </authorList>
    </citation>
    <scope>NUCLEOTIDE SEQUENCE</scope>
    <source>
        <tissue evidence="1">Shoot tissue taken approximately 20 cm above the soil surface</tissue>
    </source>
</reference>
<protein>
    <submittedName>
        <fullName evidence="1">Uncharacterized protein</fullName>
    </submittedName>
</protein>
<dbReference type="AlphaFoldDB" id="A0A0A9DYW7"/>
<sequence>MDRRKAISDRNHQNKFFYSFSCKALKNRIYMQEKKCKTCSVKRCPDSKQLEFL</sequence>
<evidence type="ECO:0000313" key="1">
    <source>
        <dbReference type="EMBL" id="JAD91903.1"/>
    </source>
</evidence>